<accession>N4X2H3</accession>
<keyword evidence="4" id="KW-0812">Transmembrane</keyword>
<feature type="domain" description="Carboxylesterase type B" evidence="5">
    <location>
        <begin position="374"/>
        <end position="828"/>
    </location>
</feature>
<dbReference type="PANTHER" id="PTHR43142:SF4">
    <property type="entry name" value="CARBOXYLIC ESTER HYDROLASE"/>
    <property type="match status" value="1"/>
</dbReference>
<keyword evidence="4" id="KW-1133">Transmembrane helix</keyword>
<dbReference type="RefSeq" id="XP_014076597.1">
    <property type="nucleotide sequence ID" value="XM_014221122.1"/>
</dbReference>
<keyword evidence="8" id="KW-1185">Reference proteome</keyword>
<dbReference type="SUPFAM" id="SSF53474">
    <property type="entry name" value="alpha/beta-Hydrolases"/>
    <property type="match status" value="1"/>
</dbReference>
<comment type="similarity">
    <text evidence="1">Belongs to the type-B carboxylesterase/lipase family.</text>
</comment>
<dbReference type="GeneID" id="25847821"/>
<dbReference type="InterPro" id="IPR049326">
    <property type="entry name" value="Rhodopsin_dom_fungi"/>
</dbReference>
<dbReference type="Pfam" id="PF20684">
    <property type="entry name" value="Fung_rhodopsin"/>
    <property type="match status" value="1"/>
</dbReference>
<dbReference type="PROSITE" id="PS00122">
    <property type="entry name" value="CARBOXYLESTERASE_B_1"/>
    <property type="match status" value="1"/>
</dbReference>
<reference evidence="7 8" key="1">
    <citation type="journal article" date="2012" name="PLoS Pathog.">
        <title>Diverse lifestyles and strategies of plant pathogenesis encoded in the genomes of eighteen Dothideomycetes fungi.</title>
        <authorList>
            <person name="Ohm R.A."/>
            <person name="Feau N."/>
            <person name="Henrissat B."/>
            <person name="Schoch C.L."/>
            <person name="Horwitz B.A."/>
            <person name="Barry K.W."/>
            <person name="Condon B.J."/>
            <person name="Copeland A.C."/>
            <person name="Dhillon B."/>
            <person name="Glaser F."/>
            <person name="Hesse C.N."/>
            <person name="Kosti I."/>
            <person name="LaButti K."/>
            <person name="Lindquist E.A."/>
            <person name="Lucas S."/>
            <person name="Salamov A.A."/>
            <person name="Bradshaw R.E."/>
            <person name="Ciuffetti L."/>
            <person name="Hamelin R.C."/>
            <person name="Kema G.H.J."/>
            <person name="Lawrence C."/>
            <person name="Scott J.A."/>
            <person name="Spatafora J.W."/>
            <person name="Turgeon B.G."/>
            <person name="de Wit P.J.G.M."/>
            <person name="Zhong S."/>
            <person name="Goodwin S.B."/>
            <person name="Grigoriev I.V."/>
        </authorList>
    </citation>
    <scope>NUCLEOTIDE SEQUENCE [LARGE SCALE GENOMIC DNA]</scope>
    <source>
        <strain evidence="8">C4 / ATCC 48331 / race T</strain>
    </source>
</reference>
<dbReference type="InterPro" id="IPR019826">
    <property type="entry name" value="Carboxylesterase_B_AS"/>
</dbReference>
<feature type="transmembrane region" description="Helical" evidence="4">
    <location>
        <begin position="96"/>
        <end position="121"/>
    </location>
</feature>
<reference evidence="8" key="2">
    <citation type="journal article" date="2013" name="PLoS Genet.">
        <title>Comparative genome structure, secondary metabolite, and effector coding capacity across Cochliobolus pathogens.</title>
        <authorList>
            <person name="Condon B.J."/>
            <person name="Leng Y."/>
            <person name="Wu D."/>
            <person name="Bushley K.E."/>
            <person name="Ohm R.A."/>
            <person name="Otillar R."/>
            <person name="Martin J."/>
            <person name="Schackwitz W."/>
            <person name="Grimwood J."/>
            <person name="MohdZainudin N."/>
            <person name="Xue C."/>
            <person name="Wang R."/>
            <person name="Manning V.A."/>
            <person name="Dhillon B."/>
            <person name="Tu Z.J."/>
            <person name="Steffenson B.J."/>
            <person name="Salamov A."/>
            <person name="Sun H."/>
            <person name="Lowry S."/>
            <person name="LaButti K."/>
            <person name="Han J."/>
            <person name="Copeland A."/>
            <person name="Lindquist E."/>
            <person name="Barry K."/>
            <person name="Schmutz J."/>
            <person name="Baker S.E."/>
            <person name="Ciuffetti L.M."/>
            <person name="Grigoriev I.V."/>
            <person name="Zhong S."/>
            <person name="Turgeon B.G."/>
        </authorList>
    </citation>
    <scope>NUCLEOTIDE SEQUENCE [LARGE SCALE GENOMIC DNA]</scope>
    <source>
        <strain evidence="8">C4 / ATCC 48331 / race T</strain>
    </source>
</reference>
<organism evidence="7 8">
    <name type="scientific">Cochliobolus heterostrophus (strain C4 / ATCC 48331 / race T)</name>
    <name type="common">Southern corn leaf blight fungus</name>
    <name type="synonym">Bipolaris maydis</name>
    <dbReference type="NCBI Taxonomy" id="665024"/>
    <lineage>
        <taxon>Eukaryota</taxon>
        <taxon>Fungi</taxon>
        <taxon>Dikarya</taxon>
        <taxon>Ascomycota</taxon>
        <taxon>Pezizomycotina</taxon>
        <taxon>Dothideomycetes</taxon>
        <taxon>Pleosporomycetidae</taxon>
        <taxon>Pleosporales</taxon>
        <taxon>Pleosporineae</taxon>
        <taxon>Pleosporaceae</taxon>
        <taxon>Bipolaris</taxon>
    </lineage>
</organism>
<keyword evidence="4" id="KW-0472">Membrane</keyword>
<sequence length="883" mass="98251">MAVPTTPEGLPLDDRSNALKIPLIVLIIFSSIFVAIRLGINWRNRNFFLLTDHLLWTGHVIAIAGGACCYTTAVYGAGKHVWDPFMTPHRLEKQLYYVWLSQILNLYGMALVKLSVCAYIFMLDFSKTFRIMIWTSIVVHVGVNFVFPTVVLFGECTPYSKHWDVTGTKPGSCWGSEPRVISGYSGAAVNIATDLLYTMAPLVYISRIQLSKRTIWGVRAVFLCGLVTTTISALKLYEMKALADTKDPSFESVNLSIFASAEVFVGAFTASLPPLRKTFETFLREILPTNLTGSSGKGSKVSRQSYVLDNIEARSTAKSWPGKQETDGDSELGILPNEEIPRPTNNSDQAITKTTHVTVTEDDRSLTHHDPSTGHPQCHYFGGIPYALPARRFQRPQPLPPCYRYGTEANPGVFDAACGLCPQPPVVPGKEAQGEDENCLQCNVWVPAGEVPAVYAGWPVLFWIHGGFLQWGTPNGLNLRSLLSDSPTRCIVVAPAYRLNVFGFLGSRQLDDGCGTEYDANVGFWDQRLALQWTHENIAYFGGDAANITLGGYSAGSHSVFHQLSYDLGLPESKAVVKRAMMLSNGPGMQPKSLDEAQDQFEELVQVLGIDPGLEPAEKLGKLRAVPASEIVEASGKMKLHQFRAVTDGVFVRHGLLEELSNGVYAERMKRRNIHLIIGECKDEHFMYGTWRPPQPGHTHMLHRLEADYPREACKVLMAHYFPDGKLSSRFKSWQEAFGHIYADAQIHALGRGMVNALVQHGAGSLIHRYRIEWRARCVDREIPSHFGVTHGSDMAIWFWGNGSHLTDEEKQIAAQTFHHPLSKFLKGEDMEWGTERAMQLRTLKSDGRVVIEEDTRMEEGLRLWDALKKAGATGQPKESARL</sequence>
<protein>
    <submittedName>
        <fullName evidence="7">Uncharacterized protein</fullName>
    </submittedName>
</protein>
<keyword evidence="2" id="KW-0378">Hydrolase</keyword>
<evidence type="ECO:0000259" key="6">
    <source>
        <dbReference type="Pfam" id="PF20684"/>
    </source>
</evidence>
<evidence type="ECO:0000256" key="4">
    <source>
        <dbReference type="SAM" id="Phobius"/>
    </source>
</evidence>
<dbReference type="EMBL" id="KB733462">
    <property type="protein sequence ID" value="ENI02688.1"/>
    <property type="molecule type" value="Genomic_DNA"/>
</dbReference>
<evidence type="ECO:0000313" key="7">
    <source>
        <dbReference type="EMBL" id="ENI02688.1"/>
    </source>
</evidence>
<evidence type="ECO:0000256" key="3">
    <source>
        <dbReference type="SAM" id="MobiDB-lite"/>
    </source>
</evidence>
<feature type="region of interest" description="Disordered" evidence="3">
    <location>
        <begin position="317"/>
        <end position="352"/>
    </location>
</feature>
<feature type="compositionally biased region" description="Polar residues" evidence="3">
    <location>
        <begin position="343"/>
        <end position="352"/>
    </location>
</feature>
<feature type="domain" description="Rhodopsin" evidence="6">
    <location>
        <begin position="37"/>
        <end position="280"/>
    </location>
</feature>
<dbReference type="Gene3D" id="3.40.50.1820">
    <property type="entry name" value="alpha/beta hydrolase"/>
    <property type="match status" value="1"/>
</dbReference>
<dbReference type="GO" id="GO:0016787">
    <property type="term" value="F:hydrolase activity"/>
    <property type="evidence" value="ECO:0007669"/>
    <property type="project" value="UniProtKB-KW"/>
</dbReference>
<dbReference type="InterPro" id="IPR029058">
    <property type="entry name" value="AB_hydrolase_fold"/>
</dbReference>
<dbReference type="HOGENOM" id="CLU_312151_0_0_1"/>
<feature type="transmembrane region" description="Helical" evidence="4">
    <location>
        <begin position="133"/>
        <end position="154"/>
    </location>
</feature>
<gene>
    <name evidence="7" type="ORF">COCC4DRAFT_73856</name>
</gene>
<evidence type="ECO:0000256" key="2">
    <source>
        <dbReference type="ARBA" id="ARBA00022801"/>
    </source>
</evidence>
<dbReference type="InterPro" id="IPR002018">
    <property type="entry name" value="CarbesteraseB"/>
</dbReference>
<dbReference type="Proteomes" id="UP000012338">
    <property type="component" value="Unassembled WGS sequence"/>
</dbReference>
<dbReference type="Pfam" id="PF00135">
    <property type="entry name" value="COesterase"/>
    <property type="match status" value="1"/>
</dbReference>
<proteinExistence type="inferred from homology"/>
<evidence type="ECO:0000256" key="1">
    <source>
        <dbReference type="ARBA" id="ARBA00005964"/>
    </source>
</evidence>
<feature type="transmembrane region" description="Helical" evidence="4">
    <location>
        <begin position="54"/>
        <end position="76"/>
    </location>
</feature>
<dbReference type="ESTHER" id="coch4-n4x2h3">
    <property type="family name" value="Fungal_carboxylesterase_lipase"/>
</dbReference>
<dbReference type="AlphaFoldDB" id="N4X2H3"/>
<dbReference type="OrthoDB" id="6846267at2759"/>
<evidence type="ECO:0000259" key="5">
    <source>
        <dbReference type="Pfam" id="PF00135"/>
    </source>
</evidence>
<evidence type="ECO:0000313" key="8">
    <source>
        <dbReference type="Proteomes" id="UP000012338"/>
    </source>
</evidence>
<dbReference type="PANTHER" id="PTHR43142">
    <property type="entry name" value="CARBOXYLIC ESTER HYDROLASE"/>
    <property type="match status" value="1"/>
</dbReference>
<feature type="transmembrane region" description="Helical" evidence="4">
    <location>
        <begin position="20"/>
        <end position="42"/>
    </location>
</feature>
<name>N4X2H3_COCH4</name>
<feature type="transmembrane region" description="Helical" evidence="4">
    <location>
        <begin position="216"/>
        <end position="237"/>
    </location>
</feature>